<keyword evidence="2" id="KW-1185">Reference proteome</keyword>
<sequence>MLATITLVASGVLLASRGNRRLQIAASAVIGGVNRLSELRTPYGRDGADQMTGIVTQYRTVSALVPDRARSDELFLRALNVQAGLSYFVSGVSKLFGSSWVQGDAIGEILQTEAYGNGPAASLLRRFPRLVRLLTWATPLWEVSFPLIYLLPSRWAHTMLLGVKAFHLGIAGVMELPRFVWGFFGSHGAVQYVVDQRSQARRSAGSLERVTLASAAVIASVSAGYAASQRQFDIERRGGLKGTKLLDVDDGVVEYDLRAPSDPSVSAESAPVVILEAGLGSPLEAFSWVAELLAVDHHVLSYHRGGYGRTTSNRSPGDLVAALLAHVVSSGTLISVSHSIGTLAAASYLRRGFGGRFISSAVVIDGTNPHLLADDRVDRRRRGMFLQSQAGSMYIALTGIYNFVPHAIARQSAFAPDDQLGVVQFSFSPRNILRATREYFNMPLVDAMPSLLAVPRRRVIASKEYEQQESEFAQALDAPIVVVEGASHRSILGYRQYAQQVAQIVRETSSDDS</sequence>
<proteinExistence type="predicted"/>
<dbReference type="InterPro" id="IPR029058">
    <property type="entry name" value="AB_hydrolase_fold"/>
</dbReference>
<organism evidence="1 2">
    <name type="scientific">Microbacterium rhizomatis</name>
    <dbReference type="NCBI Taxonomy" id="1631477"/>
    <lineage>
        <taxon>Bacteria</taxon>
        <taxon>Bacillati</taxon>
        <taxon>Actinomycetota</taxon>
        <taxon>Actinomycetes</taxon>
        <taxon>Micrococcales</taxon>
        <taxon>Microbacteriaceae</taxon>
        <taxon>Microbacterium</taxon>
    </lineage>
</organism>
<accession>A0A5J5J009</accession>
<gene>
    <name evidence="1" type="ORF">F6B43_19225</name>
</gene>
<name>A0A5J5J009_9MICO</name>
<evidence type="ECO:0000313" key="1">
    <source>
        <dbReference type="EMBL" id="KAA9104503.1"/>
    </source>
</evidence>
<dbReference type="PANTHER" id="PTHR39535">
    <property type="entry name" value="SPORULATION-DELAYING PROTEIN SDPB"/>
    <property type="match status" value="1"/>
</dbReference>
<dbReference type="AlphaFoldDB" id="A0A5J5J009"/>
<dbReference type="Gene3D" id="3.40.50.1820">
    <property type="entry name" value="alpha/beta hydrolase"/>
    <property type="match status" value="1"/>
</dbReference>
<protein>
    <recommendedName>
        <fullName evidence="3">Alpha/beta hydrolase</fullName>
    </recommendedName>
</protein>
<dbReference type="InterPro" id="IPR052964">
    <property type="entry name" value="Sporulation_signal_mat"/>
</dbReference>
<comment type="caution">
    <text evidence="1">The sequence shown here is derived from an EMBL/GenBank/DDBJ whole genome shotgun (WGS) entry which is preliminary data.</text>
</comment>
<reference evidence="2" key="1">
    <citation type="submission" date="2019-09" db="EMBL/GenBank/DDBJ databases">
        <title>Mumia zhuanghuii sp. nov. isolated from the intestinal contents of plateau pika (Ochotona curzoniae) in the Qinghai-Tibet plateau of China.</title>
        <authorList>
            <person name="Tian Z."/>
        </authorList>
    </citation>
    <scope>NUCLEOTIDE SEQUENCE [LARGE SCALE GENOMIC DNA]</scope>
    <source>
        <strain evidence="2">JCM 30598</strain>
    </source>
</reference>
<evidence type="ECO:0000313" key="2">
    <source>
        <dbReference type="Proteomes" id="UP000325827"/>
    </source>
</evidence>
<dbReference type="Proteomes" id="UP000325827">
    <property type="component" value="Unassembled WGS sequence"/>
</dbReference>
<dbReference type="OrthoDB" id="128729at2"/>
<dbReference type="PANTHER" id="PTHR39535:SF2">
    <property type="entry name" value="HTTM DOMAIN-CONTAINING PROTEIN"/>
    <property type="match status" value="1"/>
</dbReference>
<dbReference type="SUPFAM" id="SSF53474">
    <property type="entry name" value="alpha/beta-Hydrolases"/>
    <property type="match status" value="1"/>
</dbReference>
<evidence type="ECO:0008006" key="3">
    <source>
        <dbReference type="Google" id="ProtNLM"/>
    </source>
</evidence>
<dbReference type="EMBL" id="VYSA01000008">
    <property type="protein sequence ID" value="KAA9104503.1"/>
    <property type="molecule type" value="Genomic_DNA"/>
</dbReference>